<dbReference type="GO" id="GO:0008237">
    <property type="term" value="F:metallopeptidase activity"/>
    <property type="evidence" value="ECO:0007669"/>
    <property type="project" value="UniProtKB-KW"/>
</dbReference>
<dbReference type="SUPFAM" id="SSF55486">
    <property type="entry name" value="Metalloproteases ('zincins'), catalytic domain"/>
    <property type="match status" value="1"/>
</dbReference>
<dbReference type="Pfam" id="PF13688">
    <property type="entry name" value="Reprolysin_5"/>
    <property type="match status" value="1"/>
</dbReference>
<proteinExistence type="evidence at transcript level"/>
<protein>
    <submittedName>
        <fullName evidence="1">Putative metalloprotease</fullName>
    </submittedName>
</protein>
<keyword evidence="1" id="KW-0645">Protease</keyword>
<reference evidence="1" key="1">
    <citation type="submission" date="2012-12" db="EMBL/GenBank/DDBJ databases">
        <title>Identification and characterization of a phenylalanine ammonia-lyase gene family in Isatis indigotica Fort.</title>
        <authorList>
            <person name="Liu Q."/>
            <person name="Chen J."/>
            <person name="Zhou X."/>
            <person name="Di P."/>
            <person name="Xiao Y."/>
            <person name="Xuan H."/>
            <person name="Zhang L."/>
            <person name="Chen W."/>
        </authorList>
    </citation>
    <scope>NUCLEOTIDE SEQUENCE</scope>
    <source>
        <tissue evidence="1">Salivary gland</tissue>
    </source>
</reference>
<evidence type="ECO:0000313" key="1">
    <source>
        <dbReference type="EMBL" id="JAA66278.1"/>
    </source>
</evidence>
<keyword evidence="1" id="KW-0482">Metalloprotease</keyword>
<sequence length="97" mass="10426">MVCLHHVMGQAKFGGLCSDGSRVAIVEDVPPTYSLIQIIAHELAHTLGAGHDGGKPFHKIAGMVKQNCSDFDRALDGLPILVSRSKTTDTFRSLLLI</sequence>
<dbReference type="EMBL" id="GADI01007530">
    <property type="protein sequence ID" value="JAA66278.1"/>
    <property type="molecule type" value="mRNA"/>
</dbReference>
<accession>A0A0K8R5Y7</accession>
<organism evidence="1">
    <name type="scientific">Ixodes ricinus</name>
    <name type="common">Common tick</name>
    <name type="synonym">Acarus ricinus</name>
    <dbReference type="NCBI Taxonomy" id="34613"/>
    <lineage>
        <taxon>Eukaryota</taxon>
        <taxon>Metazoa</taxon>
        <taxon>Ecdysozoa</taxon>
        <taxon>Arthropoda</taxon>
        <taxon>Chelicerata</taxon>
        <taxon>Arachnida</taxon>
        <taxon>Acari</taxon>
        <taxon>Parasitiformes</taxon>
        <taxon>Ixodida</taxon>
        <taxon>Ixodoidea</taxon>
        <taxon>Ixodidae</taxon>
        <taxon>Ixodinae</taxon>
        <taxon>Ixodes</taxon>
    </lineage>
</organism>
<keyword evidence="1" id="KW-0378">Hydrolase</keyword>
<dbReference type="AlphaFoldDB" id="A0A0K8R5Y7"/>
<name>A0A0K8R5Y7_IXORI</name>
<dbReference type="GO" id="GO:0006508">
    <property type="term" value="P:proteolysis"/>
    <property type="evidence" value="ECO:0007669"/>
    <property type="project" value="UniProtKB-KW"/>
</dbReference>
<dbReference type="InterPro" id="IPR024079">
    <property type="entry name" value="MetalloPept_cat_dom_sf"/>
</dbReference>
<dbReference type="Gene3D" id="3.40.390.10">
    <property type="entry name" value="Collagenase (Catalytic Domain)"/>
    <property type="match status" value="1"/>
</dbReference>